<reference evidence="2" key="1">
    <citation type="journal article" date="2019" name="Int. J. Syst. Evol. Microbiol.">
        <title>The Global Catalogue of Microorganisms (GCM) 10K type strain sequencing project: providing services to taxonomists for standard genome sequencing and annotation.</title>
        <authorList>
            <consortium name="The Broad Institute Genomics Platform"/>
            <consortium name="The Broad Institute Genome Sequencing Center for Infectious Disease"/>
            <person name="Wu L."/>
            <person name="Ma J."/>
        </authorList>
    </citation>
    <scope>NUCLEOTIDE SEQUENCE [LARGE SCALE GENOMIC DNA]</scope>
    <source>
        <strain evidence="2">CCUG 57401</strain>
    </source>
</reference>
<accession>A0ABW0NHP1</accession>
<name>A0ABW0NHP1_9BURK</name>
<dbReference type="PANTHER" id="PTHR35609:SF1">
    <property type="entry name" value="MACRO DOMAIN-CONTAINING PROTEIN"/>
    <property type="match status" value="1"/>
</dbReference>
<sequence>MDWFERITGFEERGYAQTQAALRVVDGKLRSDLSPRACWVGELETPSLAELRQRVAHIERRSGAQIKLSSLQGDVRRLHGQPLNNQALFQVASQFNLLEMATPELTPEDGVTRYQDDRTQGPACAIAAGAATIYRNYFVPVAGGIGQDAQRQIDCLADMGQALGNEGGRLWEMRNGYPLCTEQGLAQIDARMAAMTAAQLDALRGLLRIGLHWDVEVTEAPAPGQRVSQAFCSALPVAYTAVPPSKWERFATLVLEAAYEATMLAGVLNRERTGCPTVFLTSLGGGAYGNPVEWIDAARNRACEAVAGYELDVRLVSFGQAKK</sequence>
<proteinExistence type="predicted"/>
<organism evidence="1 2">
    <name type="scientific">Caenimonas terrae</name>
    <dbReference type="NCBI Taxonomy" id="696074"/>
    <lineage>
        <taxon>Bacteria</taxon>
        <taxon>Pseudomonadati</taxon>
        <taxon>Pseudomonadota</taxon>
        <taxon>Betaproteobacteria</taxon>
        <taxon>Burkholderiales</taxon>
        <taxon>Comamonadaceae</taxon>
        <taxon>Caenimonas</taxon>
    </lineage>
</organism>
<dbReference type="PANTHER" id="PTHR35609">
    <property type="entry name" value="MACRO DOMAIN-CONTAINING PROTEIN"/>
    <property type="match status" value="1"/>
</dbReference>
<evidence type="ECO:0008006" key="3">
    <source>
        <dbReference type="Google" id="ProtNLM"/>
    </source>
</evidence>
<comment type="caution">
    <text evidence="1">The sequence shown here is derived from an EMBL/GenBank/DDBJ whole genome shotgun (WGS) entry which is preliminary data.</text>
</comment>
<evidence type="ECO:0000313" key="1">
    <source>
        <dbReference type="EMBL" id="MFC5499204.1"/>
    </source>
</evidence>
<dbReference type="RefSeq" id="WP_376851372.1">
    <property type="nucleotide sequence ID" value="NZ_JBHSMF010000009.1"/>
</dbReference>
<gene>
    <name evidence="1" type="ORF">ACFPOE_16775</name>
</gene>
<evidence type="ECO:0000313" key="2">
    <source>
        <dbReference type="Proteomes" id="UP001596037"/>
    </source>
</evidence>
<protein>
    <recommendedName>
        <fullName evidence="3">Appr-1-p processing protein</fullName>
    </recommendedName>
</protein>
<keyword evidence="2" id="KW-1185">Reference proteome</keyword>
<dbReference type="Proteomes" id="UP001596037">
    <property type="component" value="Unassembled WGS sequence"/>
</dbReference>
<dbReference type="EMBL" id="JBHSMF010000009">
    <property type="protein sequence ID" value="MFC5499204.1"/>
    <property type="molecule type" value="Genomic_DNA"/>
</dbReference>